<dbReference type="SUPFAM" id="SSF53448">
    <property type="entry name" value="Nucleotide-diphospho-sugar transferases"/>
    <property type="match status" value="1"/>
</dbReference>
<reference evidence="1 2" key="1">
    <citation type="journal article" date="2010" name="Proc. Natl. Acad. Sci. U.S.A.">
        <title>Nitrosopumilus maritimus genome reveals unique mechanisms for nitrification and autotrophy in globally distributed marine crenarchaea.</title>
        <authorList>
            <person name="Walker C.B."/>
            <person name="de la Torre J.R."/>
            <person name="Klotz M.G."/>
            <person name="Urakawa H."/>
            <person name="Pinel N."/>
            <person name="Arp D.J."/>
            <person name="Brochier-Armanet C."/>
            <person name="Chain P.S."/>
            <person name="Chan P.P."/>
            <person name="Gollabgir A."/>
            <person name="Hemp J."/>
            <person name="Hugler M."/>
            <person name="Karr E.A."/>
            <person name="Konneke M."/>
            <person name="Shin M."/>
            <person name="Lawton T.J."/>
            <person name="Lowe T."/>
            <person name="Martens-Habbena W."/>
            <person name="Sayavedra-Soto L.A."/>
            <person name="Lang D."/>
            <person name="Sievert S.M."/>
            <person name="Rosenzweig A.C."/>
            <person name="Manning G."/>
            <person name="Stahl D.A."/>
        </authorList>
    </citation>
    <scope>NUCLEOTIDE SEQUENCE [LARGE SCALE GENOMIC DNA]</scope>
    <source>
        <strain evidence="1 2">SCM1</strain>
    </source>
</reference>
<dbReference type="PhylomeDB" id="A9A1S8"/>
<dbReference type="InterPro" id="IPR003329">
    <property type="entry name" value="Cytidylyl_trans"/>
</dbReference>
<dbReference type="KEGG" id="nmr:Nmar_0149"/>
<dbReference type="PANTHER" id="PTHR42866">
    <property type="entry name" value="3-DEOXY-MANNO-OCTULOSONATE CYTIDYLYLTRANSFERASE"/>
    <property type="match status" value="1"/>
</dbReference>
<evidence type="ECO:0000313" key="2">
    <source>
        <dbReference type="Proteomes" id="UP000000792"/>
    </source>
</evidence>
<dbReference type="AlphaFoldDB" id="A9A1S8"/>
<dbReference type="OrthoDB" id="10155at2157"/>
<organism evidence="1 2">
    <name type="scientific">Nitrosopumilus maritimus (strain SCM1)</name>
    <dbReference type="NCBI Taxonomy" id="436308"/>
    <lineage>
        <taxon>Archaea</taxon>
        <taxon>Nitrososphaerota</taxon>
        <taxon>Nitrososphaeria</taxon>
        <taxon>Nitrosopumilales</taxon>
        <taxon>Nitrosopumilaceae</taxon>
        <taxon>Nitrosopumilus</taxon>
    </lineage>
</organism>
<protein>
    <submittedName>
        <fullName evidence="1">Acylneuraminate cytidylyltransferase</fullName>
    </submittedName>
</protein>
<evidence type="ECO:0000313" key="1">
    <source>
        <dbReference type="EMBL" id="ABX12049.1"/>
    </source>
</evidence>
<dbReference type="InParanoid" id="A9A1S8"/>
<dbReference type="Proteomes" id="UP000000792">
    <property type="component" value="Chromosome"/>
</dbReference>
<name>A9A1S8_NITMS</name>
<keyword evidence="2" id="KW-1185">Reference proteome</keyword>
<dbReference type="GeneID" id="5774467"/>
<dbReference type="STRING" id="436308.Nmar_0149"/>
<dbReference type="EnsemblBacteria" id="ABX12049">
    <property type="protein sequence ID" value="ABX12049"/>
    <property type="gene ID" value="Nmar_0149"/>
</dbReference>
<dbReference type="Pfam" id="PF02348">
    <property type="entry name" value="CTP_transf_3"/>
    <property type="match status" value="1"/>
</dbReference>
<dbReference type="GO" id="GO:0016779">
    <property type="term" value="F:nucleotidyltransferase activity"/>
    <property type="evidence" value="ECO:0007669"/>
    <property type="project" value="UniProtKB-KW"/>
</dbReference>
<dbReference type="eggNOG" id="arCOG04817">
    <property type="taxonomic scope" value="Archaea"/>
</dbReference>
<accession>A9A1S8</accession>
<keyword evidence="1" id="KW-0808">Transferase</keyword>
<dbReference type="HOGENOM" id="CLU_1122650_0_0_2"/>
<gene>
    <name evidence="1" type="ordered locus">Nmar_0149</name>
</gene>
<dbReference type="InterPro" id="IPR029044">
    <property type="entry name" value="Nucleotide-diphossugar_trans"/>
</dbReference>
<dbReference type="RefSeq" id="WP_012214536.1">
    <property type="nucleotide sequence ID" value="NC_010085.1"/>
</dbReference>
<sequence>MNSAAIVSVRNSSTRLPNKAIMEIKNNFTSIDVVIQRAKKTELPVIIATSTSKEDDIFEDIAKKNDVEIFRGPLINKIKRWYECFNKFGIQYALLVDGDDLSYSYDIGKRAISELKNKSVDMITHPKDIVTGFFTSAINEKGIKKLFSVAPTDEINTDVITRYIEKANLTTDIVPLKDFEKNENVRFTLDYKEDLEFFKKLYENLDILSSGKEILDFLNNNKHLIQINFHKQKEFLDNQAKFNESVK</sequence>
<keyword evidence="1" id="KW-0548">Nucleotidyltransferase</keyword>
<dbReference type="EMBL" id="CP000866">
    <property type="protein sequence ID" value="ABX12049.1"/>
    <property type="molecule type" value="Genomic_DNA"/>
</dbReference>
<dbReference type="PANTHER" id="PTHR42866:SF1">
    <property type="entry name" value="SPORE COAT POLYSACCHARIDE BIOSYNTHESIS PROTEIN SPSF"/>
    <property type="match status" value="1"/>
</dbReference>
<proteinExistence type="predicted"/>
<dbReference type="Gene3D" id="3.90.550.10">
    <property type="entry name" value="Spore Coat Polysaccharide Biosynthesis Protein SpsA, Chain A"/>
    <property type="match status" value="1"/>
</dbReference>